<evidence type="ECO:0000313" key="2">
    <source>
        <dbReference type="Proteomes" id="UP000054018"/>
    </source>
</evidence>
<name>A0A0C9ZDR5_9AGAM</name>
<reference evidence="1 2" key="1">
    <citation type="submission" date="2014-04" db="EMBL/GenBank/DDBJ databases">
        <authorList>
            <consortium name="DOE Joint Genome Institute"/>
            <person name="Kuo A."/>
            <person name="Kohler A."/>
            <person name="Costa M.D."/>
            <person name="Nagy L.G."/>
            <person name="Floudas D."/>
            <person name="Copeland A."/>
            <person name="Barry K.W."/>
            <person name="Cichocki N."/>
            <person name="Veneault-Fourrey C."/>
            <person name="LaButti K."/>
            <person name="Lindquist E.A."/>
            <person name="Lipzen A."/>
            <person name="Lundell T."/>
            <person name="Morin E."/>
            <person name="Murat C."/>
            <person name="Sun H."/>
            <person name="Tunlid A."/>
            <person name="Henrissat B."/>
            <person name="Grigoriev I.V."/>
            <person name="Hibbett D.S."/>
            <person name="Martin F."/>
            <person name="Nordberg H.P."/>
            <person name="Cantor M.N."/>
            <person name="Hua S.X."/>
        </authorList>
    </citation>
    <scope>NUCLEOTIDE SEQUENCE [LARGE SCALE GENOMIC DNA]</scope>
    <source>
        <strain evidence="1 2">441</strain>
    </source>
</reference>
<dbReference type="AlphaFoldDB" id="A0A0C9ZDR5"/>
<proteinExistence type="predicted"/>
<dbReference type="EMBL" id="KN833762">
    <property type="protein sequence ID" value="KIK20597.1"/>
    <property type="molecule type" value="Genomic_DNA"/>
</dbReference>
<sequence length="54" mass="5913">MLSPIPTLFPRVPVTFQLLPIRYHCEDRSSKAGSYTMLPSSSGAPIYASSIVTQ</sequence>
<reference evidence="2" key="2">
    <citation type="submission" date="2015-01" db="EMBL/GenBank/DDBJ databases">
        <title>Evolutionary Origins and Diversification of the Mycorrhizal Mutualists.</title>
        <authorList>
            <consortium name="DOE Joint Genome Institute"/>
            <consortium name="Mycorrhizal Genomics Consortium"/>
            <person name="Kohler A."/>
            <person name="Kuo A."/>
            <person name="Nagy L.G."/>
            <person name="Floudas D."/>
            <person name="Copeland A."/>
            <person name="Barry K.W."/>
            <person name="Cichocki N."/>
            <person name="Veneault-Fourrey C."/>
            <person name="LaButti K."/>
            <person name="Lindquist E.A."/>
            <person name="Lipzen A."/>
            <person name="Lundell T."/>
            <person name="Morin E."/>
            <person name="Murat C."/>
            <person name="Riley R."/>
            <person name="Ohm R."/>
            <person name="Sun H."/>
            <person name="Tunlid A."/>
            <person name="Henrissat B."/>
            <person name="Grigoriev I.V."/>
            <person name="Hibbett D.S."/>
            <person name="Martin F."/>
        </authorList>
    </citation>
    <scope>NUCLEOTIDE SEQUENCE [LARGE SCALE GENOMIC DNA]</scope>
    <source>
        <strain evidence="2">441</strain>
    </source>
</reference>
<dbReference type="Proteomes" id="UP000054018">
    <property type="component" value="Unassembled WGS sequence"/>
</dbReference>
<accession>A0A0C9ZDR5</accession>
<keyword evidence="2" id="KW-1185">Reference proteome</keyword>
<protein>
    <submittedName>
        <fullName evidence="1">Unplaced genomic scaffold scaffold_78, whole genome shotgun sequence</fullName>
    </submittedName>
</protein>
<dbReference type="HOGENOM" id="CLU_3051296_0_0_1"/>
<evidence type="ECO:0000313" key="1">
    <source>
        <dbReference type="EMBL" id="KIK20597.1"/>
    </source>
</evidence>
<organism evidence="1 2">
    <name type="scientific">Pisolithus microcarpus 441</name>
    <dbReference type="NCBI Taxonomy" id="765257"/>
    <lineage>
        <taxon>Eukaryota</taxon>
        <taxon>Fungi</taxon>
        <taxon>Dikarya</taxon>
        <taxon>Basidiomycota</taxon>
        <taxon>Agaricomycotina</taxon>
        <taxon>Agaricomycetes</taxon>
        <taxon>Agaricomycetidae</taxon>
        <taxon>Boletales</taxon>
        <taxon>Sclerodermatineae</taxon>
        <taxon>Pisolithaceae</taxon>
        <taxon>Pisolithus</taxon>
    </lineage>
</organism>
<gene>
    <name evidence="1" type="ORF">PISMIDRAFT_682192</name>
</gene>